<gene>
    <name evidence="2" type="ORF">NEPTK9_001054</name>
</gene>
<dbReference type="RefSeq" id="WP_194847845.1">
    <property type="nucleotide sequence ID" value="NZ_JAAEJV010000027.1"/>
</dbReference>
<dbReference type="InterPro" id="IPR046341">
    <property type="entry name" value="SET_dom_sf"/>
</dbReference>
<dbReference type="Gene3D" id="2.170.270.10">
    <property type="entry name" value="SET domain"/>
    <property type="match status" value="1"/>
</dbReference>
<comment type="caution">
    <text evidence="2">The sequence shown here is derived from an EMBL/GenBank/DDBJ whole genome shotgun (WGS) entry which is preliminary data.</text>
</comment>
<dbReference type="InterPro" id="IPR001214">
    <property type="entry name" value="SET_dom"/>
</dbReference>
<dbReference type="EMBL" id="JAAEJV010000027">
    <property type="protein sequence ID" value="MBF5059540.1"/>
    <property type="molecule type" value="Genomic_DNA"/>
</dbReference>
<dbReference type="PANTHER" id="PTHR45660">
    <property type="entry name" value="HISTONE-LYSINE N-METHYLTRANSFERASE SETMAR"/>
    <property type="match status" value="1"/>
</dbReference>
<dbReference type="SUPFAM" id="SSF82199">
    <property type="entry name" value="SET domain"/>
    <property type="match status" value="1"/>
</dbReference>
<dbReference type="PROSITE" id="PS50280">
    <property type="entry name" value="SET"/>
    <property type="match status" value="1"/>
</dbReference>
<dbReference type="Pfam" id="PF00856">
    <property type="entry name" value="SET"/>
    <property type="match status" value="1"/>
</dbReference>
<dbReference type="Proteomes" id="UP001194714">
    <property type="component" value="Unassembled WGS sequence"/>
</dbReference>
<dbReference type="PANTHER" id="PTHR45660:SF13">
    <property type="entry name" value="HISTONE-LYSINE N-METHYLTRANSFERASE SETMAR"/>
    <property type="match status" value="1"/>
</dbReference>
<name>A0ABS0AZI7_9BACT</name>
<organism evidence="2 3">
    <name type="scientific">Candidatus Neptunichlamydia vexilliferae</name>
    <dbReference type="NCBI Taxonomy" id="1651774"/>
    <lineage>
        <taxon>Bacteria</taxon>
        <taxon>Pseudomonadati</taxon>
        <taxon>Chlamydiota</taxon>
        <taxon>Chlamydiia</taxon>
        <taxon>Parachlamydiales</taxon>
        <taxon>Simkaniaceae</taxon>
        <taxon>Candidatus Neptunichlamydia</taxon>
    </lineage>
</organism>
<proteinExistence type="predicted"/>
<dbReference type="InterPro" id="IPR051357">
    <property type="entry name" value="H3K9_HMTase_SUVAR3-9"/>
</dbReference>
<evidence type="ECO:0000313" key="3">
    <source>
        <dbReference type="Proteomes" id="UP001194714"/>
    </source>
</evidence>
<protein>
    <recommendedName>
        <fullName evidence="1">SET domain-containing protein</fullName>
    </recommendedName>
</protein>
<reference evidence="2 3" key="1">
    <citation type="submission" date="2020-01" db="EMBL/GenBank/DDBJ databases">
        <title>Draft genome sequence of Cand. Neptunochlamydia vexilliferae K9.</title>
        <authorList>
            <person name="Schulz F."/>
            <person name="Koestlbacher S."/>
            <person name="Wascher F."/>
            <person name="Pizzetti I."/>
            <person name="Horn M."/>
        </authorList>
    </citation>
    <scope>NUCLEOTIDE SEQUENCE [LARGE SCALE GENOMIC DNA]</scope>
    <source>
        <strain evidence="2 3">K9</strain>
    </source>
</reference>
<accession>A0ABS0AZI7</accession>
<evidence type="ECO:0000259" key="1">
    <source>
        <dbReference type="PROSITE" id="PS50280"/>
    </source>
</evidence>
<sequence>MILIYRDDKIVPIPIKEFEERLGITYTDTLTFDSPKIIEKMKKKCARKMKRKKFFEMNRWTLALHEKAMASPREHLYYIRWINRYLGYGVFAACDIPALTYMGEYTGHVQKRRKRKNRFNDYVFSYDICGKATRYCIDAKEQGNFTRFFNHSDKPNLTSRWVIKEGISHIIFFSNKLIPKGTQLTYCYGPWYWRSRSCPASL</sequence>
<keyword evidence="3" id="KW-1185">Reference proteome</keyword>
<dbReference type="SMART" id="SM00317">
    <property type="entry name" value="SET"/>
    <property type="match status" value="1"/>
</dbReference>
<evidence type="ECO:0000313" key="2">
    <source>
        <dbReference type="EMBL" id="MBF5059540.1"/>
    </source>
</evidence>
<feature type="domain" description="SET" evidence="1">
    <location>
        <begin position="72"/>
        <end position="189"/>
    </location>
</feature>